<feature type="compositionally biased region" description="Low complexity" evidence="1">
    <location>
        <begin position="108"/>
        <end position="119"/>
    </location>
</feature>
<proteinExistence type="predicted"/>
<feature type="compositionally biased region" description="Pro residues" evidence="1">
    <location>
        <begin position="94"/>
        <end position="107"/>
    </location>
</feature>
<sequence>MKPHFDPELPAPEPLDDSELKADEPIISSGKPIKRPLWDQPKVQIAVLVIFAILGLTWKMSGGSTQTASTPRFTAMEPVTQTSSVPVRMDTPAEPEPLPVPQPPGPSAPDAQDAQDAPDTSPPEPAPASAEPDSLAGEVSRALNSQQVYSEKTREGLKALSRRLDHVEQIVSELQRQRQEPGLTTTQTQTPVQPTPAASVPRAKTTRRSAGQVWPGHKAQINSLYPGLAWVTWKGSSWALRPGDRFAGATVLRIDESKREVVTSSGVIR</sequence>
<evidence type="ECO:0008006" key="3">
    <source>
        <dbReference type="Google" id="ProtNLM"/>
    </source>
</evidence>
<feature type="compositionally biased region" description="Low complexity" evidence="1">
    <location>
        <begin position="184"/>
        <end position="196"/>
    </location>
</feature>
<dbReference type="EMBL" id="AAAFYZ010000052">
    <property type="protein sequence ID" value="EAB8478146.1"/>
    <property type="molecule type" value="Genomic_DNA"/>
</dbReference>
<organism evidence="2">
    <name type="scientific">Salmonella enterica subsp. enterica serovar Java</name>
    <dbReference type="NCBI Taxonomy" id="224729"/>
    <lineage>
        <taxon>Bacteria</taxon>
        <taxon>Pseudomonadati</taxon>
        <taxon>Pseudomonadota</taxon>
        <taxon>Gammaproteobacteria</taxon>
        <taxon>Enterobacterales</taxon>
        <taxon>Enterobacteriaceae</taxon>
        <taxon>Salmonella</taxon>
    </lineage>
</organism>
<dbReference type="Proteomes" id="UP000839644">
    <property type="component" value="Unassembled WGS sequence"/>
</dbReference>
<gene>
    <name evidence="2" type="ORF">AU894_18345</name>
</gene>
<reference evidence="2" key="1">
    <citation type="submission" date="2018-08" db="EMBL/GenBank/DDBJ databases">
        <authorList>
            <person name="Ashton P.M."/>
            <person name="Dallman T."/>
            <person name="Nair S."/>
            <person name="De Pinna E."/>
            <person name="Peters T."/>
            <person name="Grant K."/>
        </authorList>
    </citation>
    <scope>NUCLEOTIDE SEQUENCE [LARGE SCALE GENOMIC DNA]</scope>
    <source>
        <strain evidence="2">43913</strain>
    </source>
</reference>
<comment type="caution">
    <text evidence="2">The sequence shown here is derived from an EMBL/GenBank/DDBJ whole genome shotgun (WGS) entry which is preliminary data.</text>
</comment>
<feature type="region of interest" description="Disordered" evidence="1">
    <location>
        <begin position="174"/>
        <end position="214"/>
    </location>
</feature>
<name>A0A3Y9C2F4_SALEB</name>
<evidence type="ECO:0000256" key="1">
    <source>
        <dbReference type="SAM" id="MobiDB-lite"/>
    </source>
</evidence>
<protein>
    <recommendedName>
        <fullName evidence="3">Conjugal transfer protein TraP</fullName>
    </recommendedName>
</protein>
<feature type="region of interest" description="Disordered" evidence="1">
    <location>
        <begin position="1"/>
        <end position="33"/>
    </location>
</feature>
<accession>A0A3Y9C2F4</accession>
<evidence type="ECO:0000313" key="2">
    <source>
        <dbReference type="EMBL" id="EAB8478146.1"/>
    </source>
</evidence>
<feature type="compositionally biased region" description="Polar residues" evidence="1">
    <location>
        <begin position="63"/>
        <end position="72"/>
    </location>
</feature>
<feature type="region of interest" description="Disordered" evidence="1">
    <location>
        <begin position="63"/>
        <end position="150"/>
    </location>
</feature>
<dbReference type="AlphaFoldDB" id="A0A3Y9C2F4"/>